<sequence>MVGLAVRVPARGRLQVQPRHRAPADRQHDLARQGARRVRLGVRHHPADHDRRDPADLDRLRRGRRVRRRRRVVRGLLVGVAHDEAALGEHQHGDVPPHLVRVERRLLVHQIRRDRLLPDRRLHGLRHERRIIATALDRRPQPLRRGPGLRHAPILVATAPLPLYARSQPPGAGPPHGATTRGAGNCAPSRDGGSGEEPTAGGTHPGARGCT</sequence>
<keyword evidence="3" id="KW-1185">Reference proteome</keyword>
<protein>
    <submittedName>
        <fullName evidence="2">Uncharacterized protein</fullName>
    </submittedName>
</protein>
<accession>A0A9W4H6G6</accession>
<feature type="compositionally biased region" description="Basic and acidic residues" evidence="1">
    <location>
        <begin position="22"/>
        <end position="31"/>
    </location>
</feature>
<gene>
    <name evidence="2" type="ORF">SBRY_60452</name>
</gene>
<dbReference type="Proteomes" id="UP001153328">
    <property type="component" value="Unassembled WGS sequence"/>
</dbReference>
<evidence type="ECO:0000313" key="2">
    <source>
        <dbReference type="EMBL" id="CAG7654364.1"/>
    </source>
</evidence>
<organism evidence="2 3">
    <name type="scientific">Actinacidiphila bryophytorum</name>
    <dbReference type="NCBI Taxonomy" id="1436133"/>
    <lineage>
        <taxon>Bacteria</taxon>
        <taxon>Bacillati</taxon>
        <taxon>Actinomycetota</taxon>
        <taxon>Actinomycetes</taxon>
        <taxon>Kitasatosporales</taxon>
        <taxon>Streptomycetaceae</taxon>
        <taxon>Actinacidiphila</taxon>
    </lineage>
</organism>
<comment type="caution">
    <text evidence="2">The sequence shown here is derived from an EMBL/GenBank/DDBJ whole genome shotgun (WGS) entry which is preliminary data.</text>
</comment>
<reference evidence="2" key="1">
    <citation type="submission" date="2021-06" db="EMBL/GenBank/DDBJ databases">
        <authorList>
            <person name="Arsene-Ploetze F."/>
        </authorList>
    </citation>
    <scope>NUCLEOTIDE SEQUENCE</scope>
    <source>
        <strain evidence="2">SBRY1</strain>
    </source>
</reference>
<dbReference type="AlphaFoldDB" id="A0A9W4H6G6"/>
<evidence type="ECO:0000256" key="1">
    <source>
        <dbReference type="SAM" id="MobiDB-lite"/>
    </source>
</evidence>
<feature type="region of interest" description="Disordered" evidence="1">
    <location>
        <begin position="165"/>
        <end position="211"/>
    </location>
</feature>
<feature type="compositionally biased region" description="Basic residues" evidence="1">
    <location>
        <begin position="34"/>
        <end position="44"/>
    </location>
</feature>
<dbReference type="EMBL" id="CAJVAX010000020">
    <property type="protein sequence ID" value="CAG7654364.1"/>
    <property type="molecule type" value="Genomic_DNA"/>
</dbReference>
<feature type="compositionally biased region" description="Low complexity" evidence="1">
    <location>
        <begin position="175"/>
        <end position="184"/>
    </location>
</feature>
<name>A0A9W4H6G6_9ACTN</name>
<feature type="region of interest" description="Disordered" evidence="1">
    <location>
        <begin position="13"/>
        <end position="56"/>
    </location>
</feature>
<proteinExistence type="predicted"/>
<evidence type="ECO:0000313" key="3">
    <source>
        <dbReference type="Proteomes" id="UP001153328"/>
    </source>
</evidence>
<feature type="compositionally biased region" description="Basic and acidic residues" evidence="1">
    <location>
        <begin position="45"/>
        <end position="56"/>
    </location>
</feature>